<dbReference type="PROSITE" id="PS50014">
    <property type="entry name" value="BROMODOMAIN_2"/>
    <property type="match status" value="2"/>
</dbReference>
<evidence type="ECO:0000259" key="5">
    <source>
        <dbReference type="PROSITE" id="PS51525"/>
    </source>
</evidence>
<reference evidence="6" key="1">
    <citation type="journal article" date="2023" name="Mol. Phylogenet. Evol.">
        <title>Genome-scale phylogeny and comparative genomics of the fungal order Sordariales.</title>
        <authorList>
            <person name="Hensen N."/>
            <person name="Bonometti L."/>
            <person name="Westerberg I."/>
            <person name="Brannstrom I.O."/>
            <person name="Guillou S."/>
            <person name="Cros-Aarteil S."/>
            <person name="Calhoun S."/>
            <person name="Haridas S."/>
            <person name="Kuo A."/>
            <person name="Mondo S."/>
            <person name="Pangilinan J."/>
            <person name="Riley R."/>
            <person name="LaButti K."/>
            <person name="Andreopoulos B."/>
            <person name="Lipzen A."/>
            <person name="Chen C."/>
            <person name="Yan M."/>
            <person name="Daum C."/>
            <person name="Ng V."/>
            <person name="Clum A."/>
            <person name="Steindorff A."/>
            <person name="Ohm R.A."/>
            <person name="Martin F."/>
            <person name="Silar P."/>
            <person name="Natvig D.O."/>
            <person name="Lalanne C."/>
            <person name="Gautier V."/>
            <person name="Ament-Velasquez S.L."/>
            <person name="Kruys A."/>
            <person name="Hutchinson M.I."/>
            <person name="Powell A.J."/>
            <person name="Barry K."/>
            <person name="Miller A.N."/>
            <person name="Grigoriev I.V."/>
            <person name="Debuchy R."/>
            <person name="Gladieux P."/>
            <person name="Hiltunen Thoren M."/>
            <person name="Johannesson H."/>
        </authorList>
    </citation>
    <scope>NUCLEOTIDE SEQUENCE</scope>
    <source>
        <strain evidence="6">CBS 333.67</strain>
    </source>
</reference>
<proteinExistence type="predicted"/>
<feature type="domain" description="Bromo" evidence="4">
    <location>
        <begin position="355"/>
        <end position="430"/>
    </location>
</feature>
<feature type="domain" description="NET" evidence="5">
    <location>
        <begin position="799"/>
        <end position="880"/>
    </location>
</feature>
<dbReference type="EMBL" id="JAUDZG010000005">
    <property type="protein sequence ID" value="KAK3304780.1"/>
    <property type="molecule type" value="Genomic_DNA"/>
</dbReference>
<dbReference type="SMART" id="SM00297">
    <property type="entry name" value="BROMO"/>
    <property type="match status" value="2"/>
</dbReference>
<keyword evidence="7" id="KW-1185">Reference proteome</keyword>
<dbReference type="GO" id="GO:0000785">
    <property type="term" value="C:chromatin"/>
    <property type="evidence" value="ECO:0007669"/>
    <property type="project" value="TreeGrafter"/>
</dbReference>
<feature type="compositionally biased region" description="Basic and acidic residues" evidence="3">
    <location>
        <begin position="287"/>
        <end position="309"/>
    </location>
</feature>
<evidence type="ECO:0000259" key="4">
    <source>
        <dbReference type="PROSITE" id="PS50014"/>
    </source>
</evidence>
<dbReference type="PROSITE" id="PS00633">
    <property type="entry name" value="BROMODOMAIN_1"/>
    <property type="match status" value="1"/>
</dbReference>
<dbReference type="AlphaFoldDB" id="A0AAJ0GRV2"/>
<feature type="compositionally biased region" description="Basic and acidic residues" evidence="3">
    <location>
        <begin position="189"/>
        <end position="198"/>
    </location>
</feature>
<dbReference type="Gene3D" id="1.20.920.10">
    <property type="entry name" value="Bromodomain-like"/>
    <property type="match status" value="2"/>
</dbReference>
<feature type="compositionally biased region" description="Acidic residues" evidence="3">
    <location>
        <begin position="686"/>
        <end position="700"/>
    </location>
</feature>
<comment type="caution">
    <text evidence="6">The sequence shown here is derived from an EMBL/GenBank/DDBJ whole genome shotgun (WGS) entry which is preliminary data.</text>
</comment>
<name>A0AAJ0GRV2_9PEZI</name>
<dbReference type="GO" id="GO:0005634">
    <property type="term" value="C:nucleus"/>
    <property type="evidence" value="ECO:0007669"/>
    <property type="project" value="TreeGrafter"/>
</dbReference>
<dbReference type="InterPro" id="IPR018359">
    <property type="entry name" value="Bromodomain_CS"/>
</dbReference>
<evidence type="ECO:0000313" key="6">
    <source>
        <dbReference type="EMBL" id="KAK3304780.1"/>
    </source>
</evidence>
<dbReference type="Pfam" id="PF17035">
    <property type="entry name" value="BET"/>
    <property type="match status" value="1"/>
</dbReference>
<feature type="compositionally biased region" description="Basic and acidic residues" evidence="3">
    <location>
        <begin position="453"/>
        <end position="471"/>
    </location>
</feature>
<feature type="region of interest" description="Disordered" evidence="3">
    <location>
        <begin position="763"/>
        <end position="807"/>
    </location>
</feature>
<dbReference type="Proteomes" id="UP001273166">
    <property type="component" value="Unassembled WGS sequence"/>
</dbReference>
<feature type="region of interest" description="Disordered" evidence="3">
    <location>
        <begin position="447"/>
        <end position="539"/>
    </location>
</feature>
<protein>
    <recommendedName>
        <fullName evidence="8">Bromodomain-containing protein</fullName>
    </recommendedName>
</protein>
<feature type="domain" description="Bromo" evidence="4">
    <location>
        <begin position="572"/>
        <end position="644"/>
    </location>
</feature>
<feature type="region of interest" description="Disordered" evidence="3">
    <location>
        <begin position="1"/>
        <end position="337"/>
    </location>
</feature>
<dbReference type="CDD" id="cd05499">
    <property type="entry name" value="Bromo_BDF1_2_II"/>
    <property type="match status" value="1"/>
</dbReference>
<reference evidence="6" key="2">
    <citation type="submission" date="2023-06" db="EMBL/GenBank/DDBJ databases">
        <authorList>
            <consortium name="Lawrence Berkeley National Laboratory"/>
            <person name="Mondo S.J."/>
            <person name="Hensen N."/>
            <person name="Bonometti L."/>
            <person name="Westerberg I."/>
            <person name="Brannstrom I.O."/>
            <person name="Guillou S."/>
            <person name="Cros-Aarteil S."/>
            <person name="Calhoun S."/>
            <person name="Haridas S."/>
            <person name="Kuo A."/>
            <person name="Pangilinan J."/>
            <person name="Riley R."/>
            <person name="Labutti K."/>
            <person name="Andreopoulos B."/>
            <person name="Lipzen A."/>
            <person name="Chen C."/>
            <person name="Yanf M."/>
            <person name="Daum C."/>
            <person name="Ng V."/>
            <person name="Clum A."/>
            <person name="Steindorff A."/>
            <person name="Ohm R."/>
            <person name="Martin F."/>
            <person name="Silar P."/>
            <person name="Natvig D."/>
            <person name="Lalanne C."/>
            <person name="Gautier V."/>
            <person name="Ament-Velasquez S.L."/>
            <person name="Kruys A."/>
            <person name="Hutchinson M.I."/>
            <person name="Powell A.J."/>
            <person name="Barry K."/>
            <person name="Miller A.N."/>
            <person name="Grigoriev I.V."/>
            <person name="Debuchy R."/>
            <person name="Gladieux P."/>
            <person name="Thoren M.H."/>
            <person name="Johannesson H."/>
        </authorList>
    </citation>
    <scope>NUCLEOTIDE SEQUENCE</scope>
    <source>
        <strain evidence="6">CBS 333.67</strain>
    </source>
</reference>
<dbReference type="PRINTS" id="PR00503">
    <property type="entry name" value="BROMODOMAIN"/>
</dbReference>
<dbReference type="InterPro" id="IPR038336">
    <property type="entry name" value="NET_sf"/>
</dbReference>
<dbReference type="SUPFAM" id="SSF47370">
    <property type="entry name" value="Bromodomain"/>
    <property type="match status" value="2"/>
</dbReference>
<feature type="compositionally biased region" description="Basic and acidic residues" evidence="3">
    <location>
        <begin position="235"/>
        <end position="248"/>
    </location>
</feature>
<dbReference type="RefSeq" id="XP_062720560.1">
    <property type="nucleotide sequence ID" value="XM_062865059.1"/>
</dbReference>
<dbReference type="PROSITE" id="PS51525">
    <property type="entry name" value="NET"/>
    <property type="match status" value="1"/>
</dbReference>
<evidence type="ECO:0008006" key="8">
    <source>
        <dbReference type="Google" id="ProtNLM"/>
    </source>
</evidence>
<feature type="compositionally biased region" description="Acidic residues" evidence="3">
    <location>
        <begin position="959"/>
        <end position="970"/>
    </location>
</feature>
<feature type="compositionally biased region" description="Basic and acidic residues" evidence="3">
    <location>
        <begin position="95"/>
        <end position="127"/>
    </location>
</feature>
<evidence type="ECO:0000256" key="2">
    <source>
        <dbReference type="PROSITE-ProRule" id="PRU00035"/>
    </source>
</evidence>
<feature type="compositionally biased region" description="Basic and acidic residues" evidence="3">
    <location>
        <begin position="521"/>
        <end position="532"/>
    </location>
</feature>
<feature type="compositionally biased region" description="Low complexity" evidence="3">
    <location>
        <begin position="786"/>
        <end position="798"/>
    </location>
</feature>
<organism evidence="6 7">
    <name type="scientific">Chaetomium strumarium</name>
    <dbReference type="NCBI Taxonomy" id="1170767"/>
    <lineage>
        <taxon>Eukaryota</taxon>
        <taxon>Fungi</taxon>
        <taxon>Dikarya</taxon>
        <taxon>Ascomycota</taxon>
        <taxon>Pezizomycotina</taxon>
        <taxon>Sordariomycetes</taxon>
        <taxon>Sordariomycetidae</taxon>
        <taxon>Sordariales</taxon>
        <taxon>Chaetomiaceae</taxon>
        <taxon>Chaetomium</taxon>
    </lineage>
</organism>
<dbReference type="Pfam" id="PF00439">
    <property type="entry name" value="Bromodomain"/>
    <property type="match status" value="2"/>
</dbReference>
<feature type="region of interest" description="Disordered" evidence="3">
    <location>
        <begin position="878"/>
        <end position="970"/>
    </location>
</feature>
<accession>A0AAJ0GRV2</accession>
<dbReference type="PANTHER" id="PTHR22880">
    <property type="entry name" value="FALZ-RELATED BROMODOMAIN-CONTAINING PROTEINS"/>
    <property type="match status" value="1"/>
</dbReference>
<dbReference type="GO" id="GO:0006338">
    <property type="term" value="P:chromatin remodeling"/>
    <property type="evidence" value="ECO:0007669"/>
    <property type="project" value="TreeGrafter"/>
</dbReference>
<evidence type="ECO:0000256" key="3">
    <source>
        <dbReference type="SAM" id="MobiDB-lite"/>
    </source>
</evidence>
<dbReference type="GeneID" id="87883888"/>
<feature type="compositionally biased region" description="Basic residues" evidence="3">
    <location>
        <begin position="766"/>
        <end position="777"/>
    </location>
</feature>
<dbReference type="CDD" id="cd04369">
    <property type="entry name" value="Bromodomain"/>
    <property type="match status" value="1"/>
</dbReference>
<dbReference type="Gene3D" id="1.20.1270.220">
    <property type="match status" value="1"/>
</dbReference>
<dbReference type="InterPro" id="IPR027353">
    <property type="entry name" value="NET_dom"/>
</dbReference>
<feature type="compositionally biased region" description="Polar residues" evidence="3">
    <location>
        <begin position="50"/>
        <end position="90"/>
    </location>
</feature>
<evidence type="ECO:0000256" key="1">
    <source>
        <dbReference type="ARBA" id="ARBA00023117"/>
    </source>
</evidence>
<dbReference type="PANTHER" id="PTHR22880:SF225">
    <property type="entry name" value="BROMODOMAIN-CONTAINING PROTEIN BET-1-RELATED"/>
    <property type="match status" value="1"/>
</dbReference>
<feature type="compositionally biased region" description="Low complexity" evidence="3">
    <location>
        <begin position="179"/>
        <end position="188"/>
    </location>
</feature>
<dbReference type="InterPro" id="IPR036427">
    <property type="entry name" value="Bromodomain-like_sf"/>
</dbReference>
<sequence length="970" mass="105589">MTTQQSEGGLLNEKPLERTIPMNKEGLNGNLEVNGHASPRRESPSSSPPKQDQNGEMRSASLDTPQNQDAFLPNDSITNEIKNADETATSARPDIQGESREEETAKHLEDVEEDAPKLRDMDARQETENETTPADTDMPDAPANQAPGEKVSEAASPKSEVKTEAADMGEEQELQPENAADAAGAPDDLAPRDEKEDVAMADAAPENEVSVVKGASEGTGANGLRDVSPVSPKGAVDDSRPNHTESADARLTASAINTELAQPIVSEPAEPSTKFSRERDIDSEDEPVAKRTKVDHATEGQTREKREADGESMAVDQPAANESGQAKNLSDDALNDSPITEWQNKQIRQVLAGVKKTKVGAIFRLPVAQLWPQLWAEYSAKVSNPVDISSMEKRLRGDGPRYETMGEFKQDLDLMVQNSVTFNGEAHDVTLQAKACREAILGRMALQPATEPAKPERKESAKAHSTRHVEPRAATAVSVAPEAVVGRPAKGGAASPSQTRNPVPESPAFALPPNSNGVPLIRRDSTKVDGRAKRPVKPAHPKDLVYDTKRKKKLPLELRFCDEVLTELRKSKHYDINAAFLQPVDPVALNIPTYHKVIKKPMDLSTMAEKLAGGDYTSLKEFEKDFDLIIKNCRLFNGEDHIVYGQARRLQDLYRAEMSKKDEWMARHAPAAPSRAAASPHLHDDSDSEEADSEADPEQDEERKLVQQRLVTLQKRLDQEQKKINEMLNSGTSQIADVEISQSVVALLQKNMMQERAKLANLPAKKPSKPKPSKSKKAGGAGGITGKKAAVAGAAPKKSGTKKTAKKKIGQLEKDIVTDAIGNLEGQLLERAIDIIKKDTGQGENDAGELELDIEVLSDEALQKLYDIAIKAFPNVRAEKERERYGNQAAPAAPEPAAAGARSGAKSKKNKPMSKSEQERRIQQLNELRAQAARQGSGSQEPLESIEGNGHEAINQPEQDSEDEVDSEED</sequence>
<feature type="region of interest" description="Disordered" evidence="3">
    <location>
        <begin position="665"/>
        <end position="704"/>
    </location>
</feature>
<dbReference type="InterPro" id="IPR001487">
    <property type="entry name" value="Bromodomain"/>
</dbReference>
<feature type="compositionally biased region" description="Low complexity" evidence="3">
    <location>
        <begin position="667"/>
        <end position="680"/>
    </location>
</feature>
<feature type="compositionally biased region" description="Low complexity" evidence="3">
    <location>
        <begin position="889"/>
        <end position="901"/>
    </location>
</feature>
<evidence type="ECO:0000313" key="7">
    <source>
        <dbReference type="Proteomes" id="UP001273166"/>
    </source>
</evidence>
<dbReference type="GO" id="GO:0006355">
    <property type="term" value="P:regulation of DNA-templated transcription"/>
    <property type="evidence" value="ECO:0007669"/>
    <property type="project" value="TreeGrafter"/>
</dbReference>
<gene>
    <name evidence="6" type="ORF">B0T15DRAFT_400428</name>
</gene>
<keyword evidence="1 2" id="KW-0103">Bromodomain</keyword>
<dbReference type="InterPro" id="IPR050935">
    <property type="entry name" value="Bromo_chromatin_reader"/>
</dbReference>